<reference evidence="3 4" key="1">
    <citation type="submission" date="2018-06" db="EMBL/GenBank/DDBJ databases">
        <authorList>
            <consortium name="Pathogen Informatics"/>
            <person name="Doyle S."/>
        </authorList>
    </citation>
    <scope>NUCLEOTIDE SEQUENCE [LARGE SCALE GENOMIC DNA]</scope>
    <source>
        <strain evidence="3 4">NCTC11388</strain>
    </source>
</reference>
<evidence type="ECO:0000313" key="4">
    <source>
        <dbReference type="Proteomes" id="UP000254893"/>
    </source>
</evidence>
<feature type="domain" description="Glycoside hydrolase 123 N-terminal" evidence="2">
    <location>
        <begin position="48"/>
        <end position="186"/>
    </location>
</feature>
<proteinExistence type="predicted"/>
<dbReference type="RefSeq" id="WP_115168899.1">
    <property type="nucleotide sequence ID" value="NZ_UGYW01000001.1"/>
</dbReference>
<evidence type="ECO:0000313" key="3">
    <source>
        <dbReference type="EMBL" id="SUI97780.1"/>
    </source>
</evidence>
<organism evidence="3 4">
    <name type="scientific">Sphingobacterium spiritivorum</name>
    <name type="common">Flavobacterium spiritivorum</name>
    <dbReference type="NCBI Taxonomy" id="258"/>
    <lineage>
        <taxon>Bacteria</taxon>
        <taxon>Pseudomonadati</taxon>
        <taxon>Bacteroidota</taxon>
        <taxon>Sphingobacteriia</taxon>
        <taxon>Sphingobacteriales</taxon>
        <taxon>Sphingobacteriaceae</taxon>
        <taxon>Sphingobacterium</taxon>
    </lineage>
</organism>
<accession>A0A380BAP5</accession>
<feature type="domain" description="Glycoside hydrolase 123 catalytic" evidence="1">
    <location>
        <begin position="220"/>
        <end position="529"/>
    </location>
</feature>
<evidence type="ECO:0000259" key="1">
    <source>
        <dbReference type="Pfam" id="PF13320"/>
    </source>
</evidence>
<protein>
    <submittedName>
        <fullName evidence="3">Uncharacterized protein</fullName>
    </submittedName>
</protein>
<dbReference type="EMBL" id="UGYW01000001">
    <property type="protein sequence ID" value="SUI97780.1"/>
    <property type="molecule type" value="Genomic_DNA"/>
</dbReference>
<evidence type="ECO:0000259" key="2">
    <source>
        <dbReference type="Pfam" id="PF22680"/>
    </source>
</evidence>
<dbReference type="InterPro" id="IPR025150">
    <property type="entry name" value="GH123_cat"/>
</dbReference>
<sequence>MSIKPFLTGLTLFCSTLLFGQIGHESADPKPGSSANWKTVSPDINLSFSSTNFSHSKTTPPLQQVLKTAWSQKAWKGERVGIQAVLWSSKDFQDIELSATDLTSDTKNTINADHISISYVSYVMSDLIGKLKSGCGISGKLDSILVADRIENEQHFRYDKNTTRPIWISLDIPQHTKAGIYKGKVIAKSGNKAQEINYSIEVLDHTLPTSDQWQFHLDLWQNPFSTARYYNVEPFSDKHLEILKPYMQKLASAGQKSITASIIHDPWNGQTYDKYQTMIKWIKTKDGNWKYDYSNFDKWVRFMTDLGMGKFINCYSMIPWDPKFYYEDEATGKTTFLKAAPTSEEYKKHWLPMLKDFARHLKETGNFDRTTIAMDERPMDQMQSAIAIIKEADPSFKISLAGTYHKELSDDLADYCITLKEDMDKEVLASRKAKGLTTTYYTCCTEPFPNTFTSSGYSESTWLPWNSVQRGFDGYLRWAFDCWNKNPNLDTRFGTWLAGDAWFIYPDVKTSIRFEKLIEGVQDAEKIRIIREKLKKEGKTAELNKLESVIQEFNNKNINQNTIHDQVIKAREYLNNL</sequence>
<dbReference type="Pfam" id="PF22680">
    <property type="entry name" value="Glyco_hydro_123_N_2"/>
    <property type="match status" value="1"/>
</dbReference>
<dbReference type="AlphaFoldDB" id="A0A380BAP5"/>
<dbReference type="InterPro" id="IPR053850">
    <property type="entry name" value="Glyco_hydro_123_N_2"/>
</dbReference>
<name>A0A380BAP5_SPHSI</name>
<dbReference type="Pfam" id="PF13320">
    <property type="entry name" value="GH123_cat"/>
    <property type="match status" value="1"/>
</dbReference>
<gene>
    <name evidence="3" type="ORF">NCTC11388_00431</name>
</gene>
<dbReference type="Proteomes" id="UP000254893">
    <property type="component" value="Unassembled WGS sequence"/>
</dbReference>
<dbReference type="InterPro" id="IPR017853">
    <property type="entry name" value="GH"/>
</dbReference>
<dbReference type="SUPFAM" id="SSF51445">
    <property type="entry name" value="(Trans)glycosidases"/>
    <property type="match status" value="1"/>
</dbReference>